<keyword evidence="9" id="KW-1185">Reference proteome</keyword>
<name>A0A518F0Q0_9BACT</name>
<dbReference type="Pfam" id="PF01135">
    <property type="entry name" value="PCMT"/>
    <property type="match status" value="1"/>
</dbReference>
<dbReference type="EC" id="2.1.1.77" evidence="7"/>
<evidence type="ECO:0000256" key="6">
    <source>
        <dbReference type="ARBA" id="ARBA00022691"/>
    </source>
</evidence>
<dbReference type="AlphaFoldDB" id="A0A518F0Q0"/>
<dbReference type="GO" id="GO:0005737">
    <property type="term" value="C:cytoplasm"/>
    <property type="evidence" value="ECO:0007669"/>
    <property type="project" value="UniProtKB-SubCell"/>
</dbReference>
<keyword evidence="6 7" id="KW-0949">S-adenosyl-L-methionine</keyword>
<evidence type="ECO:0000313" key="9">
    <source>
        <dbReference type="Proteomes" id="UP000320390"/>
    </source>
</evidence>
<dbReference type="Proteomes" id="UP000320390">
    <property type="component" value="Chromosome"/>
</dbReference>
<dbReference type="NCBIfam" id="TIGR00080">
    <property type="entry name" value="pimt"/>
    <property type="match status" value="1"/>
</dbReference>
<dbReference type="InterPro" id="IPR000682">
    <property type="entry name" value="PCMT"/>
</dbReference>
<protein>
    <recommendedName>
        <fullName evidence="7">Protein-L-isoaspartate O-methyltransferase</fullName>
        <ecNumber evidence="7">2.1.1.77</ecNumber>
    </recommendedName>
    <alternativeName>
        <fullName evidence="7">L-isoaspartyl protein carboxyl methyltransferase</fullName>
    </alternativeName>
    <alternativeName>
        <fullName evidence="7">Protein L-isoaspartyl methyltransferase</fullName>
    </alternativeName>
    <alternativeName>
        <fullName evidence="7">Protein-beta-aspartate methyltransferase</fullName>
        <shortName evidence="7">PIMT</shortName>
    </alternativeName>
</protein>
<comment type="similarity">
    <text evidence="2 7">Belongs to the methyltransferase superfamily. L-isoaspartyl/D-aspartyl protein methyltransferase family.</text>
</comment>
<dbReference type="NCBIfam" id="NF001453">
    <property type="entry name" value="PRK00312.1"/>
    <property type="match status" value="1"/>
</dbReference>
<comment type="catalytic activity">
    <reaction evidence="7">
        <text>[protein]-L-isoaspartate + S-adenosyl-L-methionine = [protein]-L-isoaspartate alpha-methyl ester + S-adenosyl-L-homocysteine</text>
        <dbReference type="Rhea" id="RHEA:12705"/>
        <dbReference type="Rhea" id="RHEA-COMP:12143"/>
        <dbReference type="Rhea" id="RHEA-COMP:12144"/>
        <dbReference type="ChEBI" id="CHEBI:57856"/>
        <dbReference type="ChEBI" id="CHEBI:59789"/>
        <dbReference type="ChEBI" id="CHEBI:90596"/>
        <dbReference type="ChEBI" id="CHEBI:90598"/>
        <dbReference type="EC" id="2.1.1.77"/>
    </reaction>
</comment>
<dbReference type="PANTHER" id="PTHR11579:SF0">
    <property type="entry name" value="PROTEIN-L-ISOASPARTATE(D-ASPARTATE) O-METHYLTRANSFERASE"/>
    <property type="match status" value="1"/>
</dbReference>
<evidence type="ECO:0000256" key="7">
    <source>
        <dbReference type="HAMAP-Rule" id="MF_00090"/>
    </source>
</evidence>
<evidence type="ECO:0000256" key="4">
    <source>
        <dbReference type="ARBA" id="ARBA00022603"/>
    </source>
</evidence>
<keyword evidence="4 7" id="KW-0489">Methyltransferase</keyword>
<dbReference type="EMBL" id="CP036434">
    <property type="protein sequence ID" value="QDV09916.1"/>
    <property type="molecule type" value="Genomic_DNA"/>
</dbReference>
<dbReference type="PROSITE" id="PS01279">
    <property type="entry name" value="PCMT"/>
    <property type="match status" value="1"/>
</dbReference>
<evidence type="ECO:0000256" key="5">
    <source>
        <dbReference type="ARBA" id="ARBA00022679"/>
    </source>
</evidence>
<dbReference type="SUPFAM" id="SSF53335">
    <property type="entry name" value="S-adenosyl-L-methionine-dependent methyltransferases"/>
    <property type="match status" value="1"/>
</dbReference>
<reference evidence="8 9" key="1">
    <citation type="submission" date="2019-02" db="EMBL/GenBank/DDBJ databases">
        <title>Deep-cultivation of Planctomycetes and their phenomic and genomic characterization uncovers novel biology.</title>
        <authorList>
            <person name="Wiegand S."/>
            <person name="Jogler M."/>
            <person name="Boedeker C."/>
            <person name="Pinto D."/>
            <person name="Vollmers J."/>
            <person name="Rivas-Marin E."/>
            <person name="Kohn T."/>
            <person name="Peeters S.H."/>
            <person name="Heuer A."/>
            <person name="Rast P."/>
            <person name="Oberbeckmann S."/>
            <person name="Bunk B."/>
            <person name="Jeske O."/>
            <person name="Meyerdierks A."/>
            <person name="Storesund J.E."/>
            <person name="Kallscheuer N."/>
            <person name="Luecker S."/>
            <person name="Lage O.M."/>
            <person name="Pohl T."/>
            <person name="Merkel B.J."/>
            <person name="Hornburger P."/>
            <person name="Mueller R.-W."/>
            <person name="Bruemmer F."/>
            <person name="Labrenz M."/>
            <person name="Spormann A.M."/>
            <person name="Op den Camp H."/>
            <person name="Overmann J."/>
            <person name="Amann R."/>
            <person name="Jetten M.S.M."/>
            <person name="Mascher T."/>
            <person name="Medema M.H."/>
            <person name="Devos D.P."/>
            <person name="Kaster A.-K."/>
            <person name="Ovreas L."/>
            <person name="Rohde M."/>
            <person name="Galperin M.Y."/>
            <person name="Jogler C."/>
        </authorList>
    </citation>
    <scope>NUCLEOTIDE SEQUENCE [LARGE SCALE GENOMIC DNA]</scope>
    <source>
        <strain evidence="8 9">Poly30</strain>
    </source>
</reference>
<dbReference type="GO" id="GO:0032259">
    <property type="term" value="P:methylation"/>
    <property type="evidence" value="ECO:0007669"/>
    <property type="project" value="UniProtKB-KW"/>
</dbReference>
<keyword evidence="3 7" id="KW-0963">Cytoplasm</keyword>
<keyword evidence="5 7" id="KW-0808">Transferase</keyword>
<evidence type="ECO:0000256" key="3">
    <source>
        <dbReference type="ARBA" id="ARBA00022490"/>
    </source>
</evidence>
<dbReference type="CDD" id="cd02440">
    <property type="entry name" value="AdoMet_MTases"/>
    <property type="match status" value="1"/>
</dbReference>
<feature type="active site" evidence="7">
    <location>
        <position position="59"/>
    </location>
</feature>
<dbReference type="PANTHER" id="PTHR11579">
    <property type="entry name" value="PROTEIN-L-ISOASPARTATE O-METHYLTRANSFERASE"/>
    <property type="match status" value="1"/>
</dbReference>
<dbReference type="InterPro" id="IPR029063">
    <property type="entry name" value="SAM-dependent_MTases_sf"/>
</dbReference>
<comment type="function">
    <text evidence="7">Catalyzes the methyl esterification of L-isoaspartyl residues in peptides and proteins that result from spontaneous decomposition of normal L-aspartyl and L-asparaginyl residues. It plays a role in the repair and/or degradation of damaged proteins.</text>
</comment>
<dbReference type="GO" id="GO:0004719">
    <property type="term" value="F:protein-L-isoaspartate (D-aspartate) O-methyltransferase activity"/>
    <property type="evidence" value="ECO:0007669"/>
    <property type="project" value="UniProtKB-UniRule"/>
</dbReference>
<dbReference type="GO" id="GO:0030091">
    <property type="term" value="P:protein repair"/>
    <property type="evidence" value="ECO:0007669"/>
    <property type="project" value="UniProtKB-UniRule"/>
</dbReference>
<accession>A0A518F0Q0</accession>
<gene>
    <name evidence="7 8" type="primary">pcm</name>
    <name evidence="8" type="ORF">Poly30_54770</name>
</gene>
<evidence type="ECO:0000256" key="2">
    <source>
        <dbReference type="ARBA" id="ARBA00005369"/>
    </source>
</evidence>
<evidence type="ECO:0000256" key="1">
    <source>
        <dbReference type="ARBA" id="ARBA00004496"/>
    </source>
</evidence>
<proteinExistence type="inferred from homology"/>
<dbReference type="Gene3D" id="3.40.50.150">
    <property type="entry name" value="Vaccinia Virus protein VP39"/>
    <property type="match status" value="1"/>
</dbReference>
<organism evidence="8 9">
    <name type="scientific">Saltatorellus ferox</name>
    <dbReference type="NCBI Taxonomy" id="2528018"/>
    <lineage>
        <taxon>Bacteria</taxon>
        <taxon>Pseudomonadati</taxon>
        <taxon>Planctomycetota</taxon>
        <taxon>Planctomycetia</taxon>
        <taxon>Planctomycetia incertae sedis</taxon>
        <taxon>Saltatorellus</taxon>
    </lineage>
</organism>
<dbReference type="HAMAP" id="MF_00090">
    <property type="entry name" value="PIMT"/>
    <property type="match status" value="1"/>
</dbReference>
<comment type="subcellular location">
    <subcellularLocation>
        <location evidence="1 7">Cytoplasm</location>
    </subcellularLocation>
</comment>
<evidence type="ECO:0000313" key="8">
    <source>
        <dbReference type="EMBL" id="QDV09916.1"/>
    </source>
</evidence>
<sequence>MEAARHRMVESAIRGAGVTDEAVLRSMRTTERHEFVPDELRDRAYVDAGLPIGEGQTISSPFIVAYMTQALEPRATDRVLEIGTGSGYQAAVLSPLVQDVYSIEIVEPLGKRAAEVLGRLGYDNVHTKVGDGYLGWEEHAPFDKIVVTCSPENVPAPLVEQLAEGGMVVIPVGERHQQVLFRMVKKDGALVATPLRPTLFVPMTGAAEERRRVLPDAARPALLNPDFEDGVDETLNLRGWYYQRRMRLVESADAPSGQRYVEFSSDAPGQPAHAMQALAIDGREVSRLDFRAMMASTGAREGAHREEVPTAGLTFYDGDRVPLDTVTLGPMLGTNDWQERVRHHIHVPTEAREAIVRIGLFGATGTVSFDDVQLFPVDAAGRLLPGFRD</sequence>
<dbReference type="FunFam" id="3.40.50.150:FF:000010">
    <property type="entry name" value="Protein-L-isoaspartate O-methyltransferase"/>
    <property type="match status" value="1"/>
</dbReference>
<dbReference type="Gene3D" id="2.60.120.260">
    <property type="entry name" value="Galactose-binding domain-like"/>
    <property type="match status" value="1"/>
</dbReference>